<dbReference type="EMBL" id="CP017151">
    <property type="protein sequence ID" value="AOR73715.1"/>
    <property type="molecule type" value="Genomic_DNA"/>
</dbReference>
<dbReference type="AlphaFoldDB" id="A0A1D7ZV24"/>
<dbReference type="Proteomes" id="UP000094714">
    <property type="component" value="Chromosome"/>
</dbReference>
<evidence type="ECO:0000313" key="2">
    <source>
        <dbReference type="Proteomes" id="UP000094714"/>
    </source>
</evidence>
<protein>
    <submittedName>
        <fullName evidence="1">Uncharacterized protein</fullName>
    </submittedName>
</protein>
<proteinExistence type="predicted"/>
<name>A0A1D7ZV24_LIMFE</name>
<reference evidence="1 2" key="1">
    <citation type="submission" date="2016-09" db="EMBL/GenBank/DDBJ databases">
        <title>Genome Sequence of the Lactobacillus fermentum strain NCC2970 (CNCM I-5068).</title>
        <authorList>
            <person name="Barretto C."/>
            <person name="Ngom-Bru C."/>
            <person name="Genevaz A."/>
            <person name="Fournier C."/>
            <person name="Moine D."/>
            <person name="Kassam M."/>
            <person name="Iltis A."/>
            <person name="Sagory-Zalkind P."/>
            <person name="Faucherand G."/>
            <person name="Descombes P."/>
            <person name="Duboux S."/>
        </authorList>
    </citation>
    <scope>NUCLEOTIDE SEQUENCE [LARGE SCALE GENOMIC DNA]</scope>
    <source>
        <strain evidence="1 2">NCC2970</strain>
    </source>
</reference>
<gene>
    <name evidence="1" type="ORF">LACFE_CDS0237</name>
</gene>
<accession>A0A1D7ZV24</accession>
<sequence length="173" mass="19671">MKMLVKVTLQSDADDYRDLLVANLKQDGAGLKDFPRQGFTPMYKGEDLKLGDWVLVPFQAHGEAEKILPAVVIEIVDKPEASFSFKIKEVFATFTPSSATIKEAQKRVTADLFAKAARRAEFLKRLEKYRKLAKDDPAMAELVKQLEQLDVDGNWEELFDFMVDQPDPDLIVY</sequence>
<evidence type="ECO:0000313" key="1">
    <source>
        <dbReference type="EMBL" id="AOR73715.1"/>
    </source>
</evidence>
<dbReference type="PATRIC" id="fig|1613.112.peg.252"/>
<organism evidence="1 2">
    <name type="scientific">Limosilactobacillus fermentum</name>
    <name type="common">Lactobacillus fermentum</name>
    <dbReference type="NCBI Taxonomy" id="1613"/>
    <lineage>
        <taxon>Bacteria</taxon>
        <taxon>Bacillati</taxon>
        <taxon>Bacillota</taxon>
        <taxon>Bacilli</taxon>
        <taxon>Lactobacillales</taxon>
        <taxon>Lactobacillaceae</taxon>
        <taxon>Limosilactobacillus</taxon>
    </lineage>
</organism>